<evidence type="ECO:0000313" key="3">
    <source>
        <dbReference type="Proteomes" id="UP000216498"/>
    </source>
</evidence>
<evidence type="ECO:0000313" key="2">
    <source>
        <dbReference type="EMBL" id="OZU88241.1"/>
    </source>
</evidence>
<reference evidence="2 3" key="1">
    <citation type="submission" date="2017-08" db="EMBL/GenBank/DDBJ databases">
        <title>Virgibacillus indicus sp. nov. and Virgibacillus profoundi sp. nov, two moderately halophilic bacteria isolated from marine sediment by using the Microfluidic Streak Plate.</title>
        <authorList>
            <person name="Xu B."/>
            <person name="Hu B."/>
            <person name="Wang J."/>
            <person name="Zhu Y."/>
            <person name="Huang L."/>
            <person name="Du W."/>
            <person name="Huang Y."/>
        </authorList>
    </citation>
    <scope>NUCLEOTIDE SEQUENCE [LARGE SCALE GENOMIC DNA]</scope>
    <source>
        <strain evidence="2 3">IO3-P2-C2</strain>
    </source>
</reference>
<dbReference type="RefSeq" id="WP_094885980.1">
    <property type="nucleotide sequence ID" value="NZ_NPMS01000005.1"/>
</dbReference>
<keyword evidence="3" id="KW-1185">Reference proteome</keyword>
<proteinExistence type="predicted"/>
<dbReference type="OrthoDB" id="3188137at2"/>
<sequence length="408" mass="47536">MKIVFVSFIDSTNLGDLLIADILEEKLMNEHSVTKYSFNFVPDRFVIRRDTEIKRTRKKMKLKNFYNEYFRKIGIIDKLHSLRVIRNIEKNKYLTEFEESVKKCDFLVVGGGNAIFDLTRHSLSSYKFKKILSIAKKYNKKSLITSIGIGPFITKKQLEYTINSLKDANFITVRDQKSFNYIKPSLMEKVHLSIDPVFLLEKSSEVKGQRLEGKKVISLCILDLSQNKDSVKKYNKYLQDLVEIILYLSEENYKVNLFSTEPRDYNAVYDVYEKVNAKSNVSVVNITNFKELIDLYSVTDLVIGTRMHSMIIALSQFIPVIGLSWQDKVKEMFQMINSPEDVIDIDDIENNMDTIKKLVSNKIKNKHHITDNLVKLKNINRKKFEINNQLFNELEIGIMKTKDSINGE</sequence>
<feature type="domain" description="Polysaccharide pyruvyl transferase" evidence="1">
    <location>
        <begin position="40"/>
        <end position="326"/>
    </location>
</feature>
<name>A0A265N8V4_9BACI</name>
<gene>
    <name evidence="2" type="ORF">CIL03_11340</name>
</gene>
<comment type="caution">
    <text evidence="2">The sequence shown here is derived from an EMBL/GenBank/DDBJ whole genome shotgun (WGS) entry which is preliminary data.</text>
</comment>
<protein>
    <recommendedName>
        <fullName evidence="1">Polysaccharide pyruvyl transferase domain-containing protein</fullName>
    </recommendedName>
</protein>
<dbReference type="EMBL" id="NPMS01000005">
    <property type="protein sequence ID" value="OZU88241.1"/>
    <property type="molecule type" value="Genomic_DNA"/>
</dbReference>
<organism evidence="2 3">
    <name type="scientific">Virgibacillus indicus</name>
    <dbReference type="NCBI Taxonomy" id="2024554"/>
    <lineage>
        <taxon>Bacteria</taxon>
        <taxon>Bacillati</taxon>
        <taxon>Bacillota</taxon>
        <taxon>Bacilli</taxon>
        <taxon>Bacillales</taxon>
        <taxon>Bacillaceae</taxon>
        <taxon>Virgibacillus</taxon>
    </lineage>
</organism>
<evidence type="ECO:0000259" key="1">
    <source>
        <dbReference type="Pfam" id="PF04230"/>
    </source>
</evidence>
<dbReference type="InterPro" id="IPR007345">
    <property type="entry name" value="Polysacch_pyruvyl_Trfase"/>
</dbReference>
<dbReference type="Proteomes" id="UP000216498">
    <property type="component" value="Unassembled WGS sequence"/>
</dbReference>
<dbReference type="Pfam" id="PF04230">
    <property type="entry name" value="PS_pyruv_trans"/>
    <property type="match status" value="1"/>
</dbReference>
<accession>A0A265N8V4</accession>
<dbReference type="PANTHER" id="PTHR36836">
    <property type="entry name" value="COLANIC ACID BIOSYNTHESIS PROTEIN WCAK"/>
    <property type="match status" value="1"/>
</dbReference>
<dbReference type="PANTHER" id="PTHR36836:SF1">
    <property type="entry name" value="COLANIC ACID BIOSYNTHESIS PROTEIN WCAK"/>
    <property type="match status" value="1"/>
</dbReference>
<dbReference type="AlphaFoldDB" id="A0A265N8V4"/>